<evidence type="ECO:0000256" key="3">
    <source>
        <dbReference type="ARBA" id="ARBA00022801"/>
    </source>
</evidence>
<keyword evidence="4 5" id="KW-0720">Serine protease</keyword>
<dbReference type="InterPro" id="IPR015500">
    <property type="entry name" value="Peptidase_S8_subtilisin-rel"/>
</dbReference>
<feature type="active site" description="Charge relay system" evidence="5">
    <location>
        <position position="137"/>
    </location>
</feature>
<dbReference type="Gene3D" id="3.40.50.200">
    <property type="entry name" value="Peptidase S8/S53 domain"/>
    <property type="match status" value="1"/>
</dbReference>
<accession>A0A9Q2EUP9</accession>
<dbReference type="SUPFAM" id="SSF52743">
    <property type="entry name" value="Subtilisin-like"/>
    <property type="match status" value="1"/>
</dbReference>
<dbReference type="GO" id="GO:0006508">
    <property type="term" value="P:proteolysis"/>
    <property type="evidence" value="ECO:0007669"/>
    <property type="project" value="UniProtKB-KW"/>
</dbReference>
<organism evidence="8 9">
    <name type="scientific">Pectobacterium quasiaquaticum</name>
    <dbReference type="NCBI Taxonomy" id="2774015"/>
    <lineage>
        <taxon>Bacteria</taxon>
        <taxon>Pseudomonadati</taxon>
        <taxon>Pseudomonadota</taxon>
        <taxon>Gammaproteobacteria</taxon>
        <taxon>Enterobacterales</taxon>
        <taxon>Pectobacteriaceae</taxon>
        <taxon>Pectobacterium</taxon>
    </lineage>
</organism>
<dbReference type="PROSITE" id="PS51892">
    <property type="entry name" value="SUBTILASE"/>
    <property type="match status" value="1"/>
</dbReference>
<dbReference type="GO" id="GO:0005615">
    <property type="term" value="C:extracellular space"/>
    <property type="evidence" value="ECO:0007669"/>
    <property type="project" value="TreeGrafter"/>
</dbReference>
<feature type="active site" description="Charge relay system" evidence="5">
    <location>
        <position position="106"/>
    </location>
</feature>
<dbReference type="KEGG" id="pqu:IG609_010300"/>
<evidence type="ECO:0000256" key="5">
    <source>
        <dbReference type="PROSITE-ProRule" id="PRU01240"/>
    </source>
</evidence>
<keyword evidence="9" id="KW-1185">Reference proteome</keyword>
<keyword evidence="2 5" id="KW-0645">Protease</keyword>
<dbReference type="CDD" id="cd07480">
    <property type="entry name" value="Peptidases_S8_12"/>
    <property type="match status" value="1"/>
</dbReference>
<sequence>MANYLILKKKPSLNNNIYTSSRNLSSHNLQLDHVSLSTESLNEKDISDFIKDPDIEMIAPEMPVSLIKPFSSDKAETDTHSNWGLDAIKANDSQYTGKGVKVAILDTGIEKSHSAFSGTKITEKDFTAEGNGDSNGHGTHCAGTIFGRDVNGVRIGIAQGIECAFIAKVLGENGGGASDSLFKAMLWALECKSDIISMSLGFDFPGMVKYKVDNGWPVELATSTALESYRDNLRMFDSLIKLSQSHAGFGYHPLFVAASGNESRRDDDIKFKISTSLPACAEGVISVAAACKVAIEDYDIASFSNVNVSLSAPGVDIISAWPGNTLKTLDGTSMACPHVAGVAALWWEERRQQRVSPTAKNVTSQLYATARRNFLSSTTEYDYGQGLVTAP</sequence>
<name>A0A9Q2EUP9_9GAMM</name>
<dbReference type="PANTHER" id="PTHR43806">
    <property type="entry name" value="PEPTIDASE S8"/>
    <property type="match status" value="1"/>
</dbReference>
<evidence type="ECO:0000313" key="9">
    <source>
        <dbReference type="Proteomes" id="UP000806577"/>
    </source>
</evidence>
<comment type="similarity">
    <text evidence="1 5 6">Belongs to the peptidase S8 family.</text>
</comment>
<evidence type="ECO:0000259" key="7">
    <source>
        <dbReference type="Pfam" id="PF00082"/>
    </source>
</evidence>
<gene>
    <name evidence="8" type="ORF">IG609_010300</name>
</gene>
<dbReference type="InterPro" id="IPR036852">
    <property type="entry name" value="Peptidase_S8/S53_dom_sf"/>
</dbReference>
<dbReference type="InterPro" id="IPR023827">
    <property type="entry name" value="Peptidase_S8_Asp-AS"/>
</dbReference>
<dbReference type="Proteomes" id="UP000806577">
    <property type="component" value="Chromosome"/>
</dbReference>
<evidence type="ECO:0000256" key="6">
    <source>
        <dbReference type="RuleBase" id="RU003355"/>
    </source>
</evidence>
<dbReference type="InterPro" id="IPR000209">
    <property type="entry name" value="Peptidase_S8/S53_dom"/>
</dbReference>
<dbReference type="PROSITE" id="PS00136">
    <property type="entry name" value="SUBTILASE_ASP"/>
    <property type="match status" value="1"/>
</dbReference>
<dbReference type="Pfam" id="PF00082">
    <property type="entry name" value="Peptidase_S8"/>
    <property type="match status" value="1"/>
</dbReference>
<dbReference type="AlphaFoldDB" id="A0A9Q2EUP9"/>
<evidence type="ECO:0000256" key="1">
    <source>
        <dbReference type="ARBA" id="ARBA00011073"/>
    </source>
</evidence>
<dbReference type="PANTHER" id="PTHR43806:SF11">
    <property type="entry name" value="CEREVISIN-RELATED"/>
    <property type="match status" value="1"/>
</dbReference>
<reference evidence="8 9" key="1">
    <citation type="journal article" date="2021" name="Int. J. Syst. Evol. Microbiol.">
        <title>&lt;i&gt;Pectobacterium quasiaquaticum&lt;/i&gt; sp. nov., isolated from waterways.</title>
        <authorList>
            <person name="Ben Moussa H."/>
            <person name="Pedron J."/>
            <person name="Bertrand C."/>
            <person name="Hecquet A."/>
            <person name="Barny M.A."/>
        </authorList>
    </citation>
    <scope>NUCLEOTIDE SEQUENCE [LARGE SCALE GENOMIC DNA]</scope>
    <source>
        <strain evidence="8 9">A477-S1-J17</strain>
    </source>
</reference>
<dbReference type="InterPro" id="IPR023828">
    <property type="entry name" value="Peptidase_S8_Ser-AS"/>
</dbReference>
<proteinExistence type="inferred from homology"/>
<feature type="active site" description="Charge relay system" evidence="5">
    <location>
        <position position="333"/>
    </location>
</feature>
<feature type="domain" description="Peptidase S8/S53" evidence="7">
    <location>
        <begin position="97"/>
        <end position="384"/>
    </location>
</feature>
<dbReference type="PRINTS" id="PR00723">
    <property type="entry name" value="SUBTILISIN"/>
</dbReference>
<evidence type="ECO:0000256" key="4">
    <source>
        <dbReference type="ARBA" id="ARBA00022825"/>
    </source>
</evidence>
<dbReference type="InterPro" id="IPR050131">
    <property type="entry name" value="Peptidase_S8_subtilisin-like"/>
</dbReference>
<evidence type="ECO:0000313" key="8">
    <source>
        <dbReference type="EMBL" id="URG50969.1"/>
    </source>
</evidence>
<protein>
    <submittedName>
        <fullName evidence="8">S8 family serine peptidase</fullName>
    </submittedName>
</protein>
<evidence type="ECO:0000256" key="2">
    <source>
        <dbReference type="ARBA" id="ARBA00022670"/>
    </source>
</evidence>
<dbReference type="PROSITE" id="PS00138">
    <property type="entry name" value="SUBTILASE_SER"/>
    <property type="match status" value="1"/>
</dbReference>
<dbReference type="GO" id="GO:0004252">
    <property type="term" value="F:serine-type endopeptidase activity"/>
    <property type="evidence" value="ECO:0007669"/>
    <property type="project" value="UniProtKB-UniRule"/>
</dbReference>
<keyword evidence="3 5" id="KW-0378">Hydrolase</keyword>
<dbReference type="EMBL" id="CP065177">
    <property type="protein sequence ID" value="URG50969.1"/>
    <property type="molecule type" value="Genomic_DNA"/>
</dbReference>